<dbReference type="RefSeq" id="WP_032839564.1">
    <property type="nucleotide sequence ID" value="NZ_JADOZO010000028.1"/>
</dbReference>
<dbReference type="EMBL" id="VWAG01000042">
    <property type="protein sequence ID" value="KAA5253831.1"/>
    <property type="molecule type" value="Genomic_DNA"/>
</dbReference>
<dbReference type="InterPro" id="IPR013780">
    <property type="entry name" value="Glyco_hydro_b"/>
</dbReference>
<reference evidence="4 5" key="1">
    <citation type="journal article" date="2019" name="Nat. Med.">
        <title>A library of human gut bacterial isolates paired with longitudinal multiomics data enables mechanistic microbiome research.</title>
        <authorList>
            <person name="Poyet M."/>
            <person name="Groussin M."/>
            <person name="Gibbons S.M."/>
            <person name="Avila-Pacheco J."/>
            <person name="Jiang X."/>
            <person name="Kearney S.M."/>
            <person name="Perrotta A.R."/>
            <person name="Berdy B."/>
            <person name="Zhao S."/>
            <person name="Lieberman T.D."/>
            <person name="Swanson P.K."/>
            <person name="Smith M."/>
            <person name="Roesemann S."/>
            <person name="Alexander J.E."/>
            <person name="Rich S.A."/>
            <person name="Livny J."/>
            <person name="Vlamakis H."/>
            <person name="Clish C."/>
            <person name="Bullock K."/>
            <person name="Deik A."/>
            <person name="Scott J."/>
            <person name="Pierce K.A."/>
            <person name="Xavier R.J."/>
            <person name="Alm E.J."/>
        </authorList>
    </citation>
    <scope>NUCLEOTIDE SEQUENCE [LARGE SCALE GENOMIC DNA]</scope>
    <source>
        <strain evidence="3 5">BIOML-A2</strain>
        <strain evidence="2 4">BIOML-A6</strain>
    </source>
</reference>
<dbReference type="GO" id="GO:0005975">
    <property type="term" value="P:carbohydrate metabolic process"/>
    <property type="evidence" value="ECO:0007669"/>
    <property type="project" value="InterPro"/>
</dbReference>
<dbReference type="InterPro" id="IPR043757">
    <property type="entry name" value="DUF5703_N"/>
</dbReference>
<accession>A0A7J4YSD0</accession>
<evidence type="ECO:0000313" key="5">
    <source>
        <dbReference type="Proteomes" id="UP000440198"/>
    </source>
</evidence>
<protein>
    <recommendedName>
        <fullName evidence="1">DUF5703 domain-containing protein</fullName>
    </recommendedName>
</protein>
<dbReference type="Proteomes" id="UP000421791">
    <property type="component" value="Unassembled WGS sequence"/>
</dbReference>
<sequence>MNYLRHIFVLLFVFVSVSALWSQHANVIWNTPSRNSSESMPCGGGDIGMNIWVEEGDILFYLSRSGTFDENNCQLKQGRFRIRLFPSPFKDAKDFRQELKLKDGYVEVSAGGTQIQLWADVYHPVVHVEITNAQPLRTEVSYENWRYKERMIRKGEGQQCSYKWAPPKGAVTTADFVSLSSKRELPGMTKKENLLLFYHRNPEQTVFDIVVAQQGMENVKSQMMNPLKHLTFGGYLFGDNLEYTGTTDNIYAGTDYRAWNFRSSKVSRKEQFCIVLHTEQTATVEQWEQDLQINLQRIAPQGKISSKIVSQDKKQTRLWWNAFWQRSFIEPIGDTENKNDSDIKEITRNYTLFRYMLGCNAYGSVPTKFNGGLFTFDPCHIDEKQAFTPDYRKWGGGTMTAQNQRLVYWPMLKSGDFDMMSSQFDFYNRMLKNAELRTQVYWQHNGACFCEQIENYGLPNPAEYGFKRPEWFDKGVEYNAWLEYEWDTILEFCQMILETKNYANADITPYLPLIESSLTFFDEHYRQLASRRGRKALDGNGQLVLFPGSACETYKMTNNASSTIAALRTVLENYGKKDEMLKTIPPIPLRYIEIKDSLNPTASPELKQTISPAVSWERINNVETPQLYPVFPWRIYGVGKENLELARNTYFYDPEAIKFRSHVGWKQDNIWAACLGLTEEAKRLTLAKLSNGPHRFPAFWGPGYDWTPDHNWGGSGMIGLQEMLLQTNGEQILLFPAWSKEWDIHFKLHAPGETTVEATLKDGKVTDLKVLPESRKKDIIIMI</sequence>
<dbReference type="Gene3D" id="2.60.40.1180">
    <property type="entry name" value="Golgi alpha-mannosidase II"/>
    <property type="match status" value="1"/>
</dbReference>
<evidence type="ECO:0000313" key="4">
    <source>
        <dbReference type="Proteomes" id="UP000421791"/>
    </source>
</evidence>
<dbReference type="AlphaFoldDB" id="A0A7J4YSD0"/>
<name>A0A7J4YSD0_9BACE</name>
<comment type="caution">
    <text evidence="2">The sequence shown here is derived from an EMBL/GenBank/DDBJ whole genome shotgun (WGS) entry which is preliminary data.</text>
</comment>
<organism evidence="2 4">
    <name type="scientific">Bacteroides finegoldii</name>
    <dbReference type="NCBI Taxonomy" id="338188"/>
    <lineage>
        <taxon>Bacteria</taxon>
        <taxon>Pseudomonadati</taxon>
        <taxon>Bacteroidota</taxon>
        <taxon>Bacteroidia</taxon>
        <taxon>Bacteroidales</taxon>
        <taxon>Bacteroidaceae</taxon>
        <taxon>Bacteroides</taxon>
    </lineage>
</organism>
<dbReference type="SUPFAM" id="SSF48208">
    <property type="entry name" value="Six-hairpin glycosidases"/>
    <property type="match status" value="1"/>
</dbReference>
<feature type="domain" description="DUF5703" evidence="1">
    <location>
        <begin position="28"/>
        <end position="329"/>
    </location>
</feature>
<dbReference type="GeneID" id="92988552"/>
<dbReference type="Pfam" id="PF18961">
    <property type="entry name" value="DUF5703_N"/>
    <property type="match status" value="1"/>
</dbReference>
<evidence type="ECO:0000313" key="3">
    <source>
        <dbReference type="EMBL" id="KAA5253831.1"/>
    </source>
</evidence>
<evidence type="ECO:0000259" key="1">
    <source>
        <dbReference type="Pfam" id="PF18961"/>
    </source>
</evidence>
<dbReference type="InterPro" id="IPR012341">
    <property type="entry name" value="6hp_glycosidase-like_sf"/>
</dbReference>
<keyword evidence="5" id="KW-1185">Reference proteome</keyword>
<proteinExistence type="predicted"/>
<dbReference type="Gene3D" id="1.50.10.10">
    <property type="match status" value="1"/>
</dbReference>
<gene>
    <name evidence="3" type="ORF">F2Z09_17140</name>
    <name evidence="2" type="ORF">F2Z22_03925</name>
</gene>
<dbReference type="EMBL" id="VWAK01000004">
    <property type="protein sequence ID" value="KAA5231947.1"/>
    <property type="molecule type" value="Genomic_DNA"/>
</dbReference>
<evidence type="ECO:0000313" key="2">
    <source>
        <dbReference type="EMBL" id="KAA5231947.1"/>
    </source>
</evidence>
<dbReference type="Proteomes" id="UP000440198">
    <property type="component" value="Unassembled WGS sequence"/>
</dbReference>
<dbReference type="InterPro" id="IPR008928">
    <property type="entry name" value="6-hairpin_glycosidase_sf"/>
</dbReference>